<dbReference type="Pfam" id="PF17851">
    <property type="entry name" value="GH43_C2"/>
    <property type="match status" value="1"/>
</dbReference>
<dbReference type="PANTHER" id="PTHR42812:SF12">
    <property type="entry name" value="BETA-XYLOSIDASE-RELATED"/>
    <property type="match status" value="1"/>
</dbReference>
<keyword evidence="7" id="KW-1185">Reference proteome</keyword>
<comment type="caution">
    <text evidence="6">The sequence shown here is derived from an EMBL/GenBank/DDBJ whole genome shotgun (WGS) entry which is preliminary data.</text>
</comment>
<feature type="domain" description="Beta-xylosidase C-terminal Concanavalin A-like" evidence="5">
    <location>
        <begin position="373"/>
        <end position="569"/>
    </location>
</feature>
<protein>
    <submittedName>
        <fullName evidence="6">Glycoside hydrolase 43 family protein</fullName>
    </submittedName>
</protein>
<dbReference type="Gene3D" id="2.115.10.20">
    <property type="entry name" value="Glycosyl hydrolase domain, family 43"/>
    <property type="match status" value="1"/>
</dbReference>
<evidence type="ECO:0000256" key="4">
    <source>
        <dbReference type="RuleBase" id="RU361187"/>
    </source>
</evidence>
<evidence type="ECO:0000256" key="3">
    <source>
        <dbReference type="ARBA" id="ARBA00023295"/>
    </source>
</evidence>
<dbReference type="InterPro" id="IPR013320">
    <property type="entry name" value="ConA-like_dom_sf"/>
</dbReference>
<keyword evidence="2 4" id="KW-0378">Hydrolase</keyword>
<reference evidence="7" key="1">
    <citation type="journal article" date="2019" name="Int. J. Syst. Evol. Microbiol.">
        <title>The Global Catalogue of Microorganisms (GCM) 10K type strain sequencing project: providing services to taxonomists for standard genome sequencing and annotation.</title>
        <authorList>
            <consortium name="The Broad Institute Genomics Platform"/>
            <consortium name="The Broad Institute Genome Sequencing Center for Infectious Disease"/>
            <person name="Wu L."/>
            <person name="Ma J."/>
        </authorList>
    </citation>
    <scope>NUCLEOTIDE SEQUENCE [LARGE SCALE GENOMIC DNA]</scope>
    <source>
        <strain evidence="7">JCM 17926</strain>
    </source>
</reference>
<evidence type="ECO:0000313" key="6">
    <source>
        <dbReference type="EMBL" id="GAA4443050.1"/>
    </source>
</evidence>
<dbReference type="SUPFAM" id="SSF49899">
    <property type="entry name" value="Concanavalin A-like lectins/glucanases"/>
    <property type="match status" value="1"/>
</dbReference>
<name>A0ABP8M235_9BACT</name>
<dbReference type="InterPro" id="IPR006710">
    <property type="entry name" value="Glyco_hydro_43"/>
</dbReference>
<dbReference type="RefSeq" id="WP_345162335.1">
    <property type="nucleotide sequence ID" value="NZ_BAABHC010000029.1"/>
</dbReference>
<gene>
    <name evidence="6" type="ORF">GCM10023188_43500</name>
</gene>
<dbReference type="InterPro" id="IPR041542">
    <property type="entry name" value="GH43_C2"/>
</dbReference>
<dbReference type="InterPro" id="IPR023296">
    <property type="entry name" value="Glyco_hydro_beta-prop_sf"/>
</dbReference>
<dbReference type="CDD" id="cd09001">
    <property type="entry name" value="GH43_FsAxh1-like"/>
    <property type="match status" value="1"/>
</dbReference>
<dbReference type="Gene3D" id="2.60.120.200">
    <property type="match status" value="1"/>
</dbReference>
<keyword evidence="3 4" id="KW-0326">Glycosidase</keyword>
<dbReference type="PANTHER" id="PTHR42812">
    <property type="entry name" value="BETA-XYLOSIDASE"/>
    <property type="match status" value="1"/>
</dbReference>
<dbReference type="GO" id="GO:0016787">
    <property type="term" value="F:hydrolase activity"/>
    <property type="evidence" value="ECO:0007669"/>
    <property type="project" value="UniProtKB-KW"/>
</dbReference>
<proteinExistence type="inferred from homology"/>
<evidence type="ECO:0000259" key="5">
    <source>
        <dbReference type="Pfam" id="PF17851"/>
    </source>
</evidence>
<evidence type="ECO:0000256" key="2">
    <source>
        <dbReference type="ARBA" id="ARBA00022801"/>
    </source>
</evidence>
<dbReference type="EMBL" id="BAABHC010000029">
    <property type="protein sequence ID" value="GAA4443050.1"/>
    <property type="molecule type" value="Genomic_DNA"/>
</dbReference>
<comment type="similarity">
    <text evidence="1 4">Belongs to the glycosyl hydrolase 43 family.</text>
</comment>
<evidence type="ECO:0000256" key="1">
    <source>
        <dbReference type="ARBA" id="ARBA00009865"/>
    </source>
</evidence>
<organism evidence="6 7">
    <name type="scientific">Pontibacter saemangeumensis</name>
    <dbReference type="NCBI Taxonomy" id="1084525"/>
    <lineage>
        <taxon>Bacteria</taxon>
        <taxon>Pseudomonadati</taxon>
        <taxon>Bacteroidota</taxon>
        <taxon>Cytophagia</taxon>
        <taxon>Cytophagales</taxon>
        <taxon>Hymenobacteraceae</taxon>
        <taxon>Pontibacter</taxon>
    </lineage>
</organism>
<dbReference type="Pfam" id="PF04616">
    <property type="entry name" value="Glyco_hydro_43"/>
    <property type="match status" value="1"/>
</dbReference>
<accession>A0ABP8M235</accession>
<evidence type="ECO:0000313" key="7">
    <source>
        <dbReference type="Proteomes" id="UP001500552"/>
    </source>
</evidence>
<sequence>MNTAQILFIMTHHRLFLYACLSLSCWNYSCSSGLTQSKTAGNTSVASPTQAAAAVSQVWVADQGDGTYQNPVIHADYSDPDVCRVGDDYYMTSSSFNAAPGLQILHSRDMVNWRIIGYALNRNTPVDHFAKPQHGNGVWAPAIRHHNGEFYIYWGDPDYGIYMVKTKDPAGRWEEPVLVQAGKGLIDSCPLWDEDGKAYLVHAYAGSRAGIKSILVVNSMSPDGTKLLDEGVMVFDGHENHPTVEGPKFYKHNGYYYIFAPAGGVSTGWQLVLRSKNVYGPYDEKIVLDQGGTSINGPHQGAWVDTPTGEDWFFHFQDIEAYGRVVHLQPMKWVNDWPVIGVDKDGDGTGEPVLTYKKPNVGKTYPVTTPAESDEFDGNRLGLQWQWHANPKATWAFATGGKGALRLFTDQLPENYRNFWDVPNLLLQKFPAEAFTATTKLKFTPNPKLQNERTGLIVMGEDYAYLSLVSKEDGLYLAYTTVDDAHKGTPGKEELLGKLKGSEVYLRVSVDQGAKCQFSYSENGSDFKKAGSAFTAVPGRWIGAKVGIFATREEKTNDSGYADYDWFRITPNTTSTFQSKK</sequence>
<dbReference type="SUPFAM" id="SSF75005">
    <property type="entry name" value="Arabinanase/levansucrase/invertase"/>
    <property type="match status" value="1"/>
</dbReference>
<dbReference type="Proteomes" id="UP001500552">
    <property type="component" value="Unassembled WGS sequence"/>
</dbReference>
<dbReference type="InterPro" id="IPR051795">
    <property type="entry name" value="Glycosyl_Hydrlase_43"/>
</dbReference>